<dbReference type="AlphaFoldDB" id="A0AAD4EPT5"/>
<evidence type="ECO:0000313" key="3">
    <source>
        <dbReference type="Proteomes" id="UP001197093"/>
    </source>
</evidence>
<dbReference type="Gene3D" id="3.30.110.170">
    <property type="entry name" value="Protein of unknown function (DUF541), domain 1"/>
    <property type="match status" value="1"/>
</dbReference>
<evidence type="ECO:0000256" key="1">
    <source>
        <dbReference type="SAM" id="MobiDB-lite"/>
    </source>
</evidence>
<dbReference type="PANTHER" id="PTHR34387">
    <property type="entry name" value="SLR1258 PROTEIN"/>
    <property type="match status" value="1"/>
</dbReference>
<sequence length="259" mass="28438">MAPQLEIYVDGKGSSFRTAERGYVRLSISATSIDQAQAAHAAQSAIEKITTAIRALAIKTEDGRAHPDAAVTAFTVSPRSTESRFQRDKDNRQLPKQPKEHVVRASAEIIFRDMAKLAEVTHELATMPHVSVLGTEWRLTDATYAELEREARVKAIRNAVHKAQDYASVVGREVVAVEIKDQPSPSGHDMYHLQQALHQQTLQQTLAQQHGSGLSAAVVTEGLTLEPKTITTSAHVQAKFVSKEEDGDSEDGGRARKRR</sequence>
<dbReference type="Pfam" id="PF04402">
    <property type="entry name" value="SIMPL"/>
    <property type="match status" value="1"/>
</dbReference>
<dbReference type="InterPro" id="IPR007497">
    <property type="entry name" value="SIMPL/DUF541"/>
</dbReference>
<feature type="compositionally biased region" description="Basic and acidic residues" evidence="1">
    <location>
        <begin position="81"/>
        <end position="99"/>
    </location>
</feature>
<feature type="region of interest" description="Disordered" evidence="1">
    <location>
        <begin position="77"/>
        <end position="99"/>
    </location>
</feature>
<name>A0AAD4EPT5_9PEZI</name>
<dbReference type="PANTHER" id="PTHR34387:SF2">
    <property type="entry name" value="SLR1258 PROTEIN"/>
    <property type="match status" value="1"/>
</dbReference>
<gene>
    <name evidence="2" type="ORF">NEMBOFW57_009674</name>
</gene>
<accession>A0AAD4EPT5</accession>
<organism evidence="2 3">
    <name type="scientific">Staphylotrichum longicolle</name>
    <dbReference type="NCBI Taxonomy" id="669026"/>
    <lineage>
        <taxon>Eukaryota</taxon>
        <taxon>Fungi</taxon>
        <taxon>Dikarya</taxon>
        <taxon>Ascomycota</taxon>
        <taxon>Pezizomycotina</taxon>
        <taxon>Sordariomycetes</taxon>
        <taxon>Sordariomycetidae</taxon>
        <taxon>Sordariales</taxon>
        <taxon>Chaetomiaceae</taxon>
        <taxon>Staphylotrichum</taxon>
    </lineage>
</organism>
<dbReference type="Gene3D" id="3.30.70.2970">
    <property type="entry name" value="Protein of unknown function (DUF541), domain 2"/>
    <property type="match status" value="1"/>
</dbReference>
<dbReference type="GO" id="GO:0006974">
    <property type="term" value="P:DNA damage response"/>
    <property type="evidence" value="ECO:0007669"/>
    <property type="project" value="TreeGrafter"/>
</dbReference>
<dbReference type="Proteomes" id="UP001197093">
    <property type="component" value="Unassembled WGS sequence"/>
</dbReference>
<protein>
    <submittedName>
        <fullName evidence="2">Uncharacterized protein</fullName>
    </submittedName>
</protein>
<dbReference type="InterPro" id="IPR052022">
    <property type="entry name" value="26kDa_periplasmic_antigen"/>
</dbReference>
<keyword evidence="3" id="KW-1185">Reference proteome</keyword>
<proteinExistence type="predicted"/>
<reference evidence="2" key="1">
    <citation type="submission" date="2023-02" db="EMBL/GenBank/DDBJ databases">
        <authorList>
            <person name="Palmer J.M."/>
        </authorList>
    </citation>
    <scope>NUCLEOTIDE SEQUENCE</scope>
    <source>
        <strain evidence="2">FW57</strain>
    </source>
</reference>
<comment type="caution">
    <text evidence="2">The sequence shown here is derived from an EMBL/GenBank/DDBJ whole genome shotgun (WGS) entry which is preliminary data.</text>
</comment>
<evidence type="ECO:0000313" key="2">
    <source>
        <dbReference type="EMBL" id="KAG7285054.1"/>
    </source>
</evidence>
<dbReference type="EMBL" id="JAHCVI010000005">
    <property type="protein sequence ID" value="KAG7285054.1"/>
    <property type="molecule type" value="Genomic_DNA"/>
</dbReference>
<feature type="region of interest" description="Disordered" evidence="1">
    <location>
        <begin position="240"/>
        <end position="259"/>
    </location>
</feature>